<keyword evidence="6" id="KW-1185">Reference proteome</keyword>
<accession>A0ABS1XTF7</accession>
<name>A0ABS1XTF7_9ACTN</name>
<reference evidence="5 6" key="1">
    <citation type="submission" date="2021-01" db="EMBL/GenBank/DDBJ databases">
        <title>Draft genome sequence of Micromonospora sp. strain STR1_7.</title>
        <authorList>
            <person name="Karlyshev A."/>
            <person name="Jawad R."/>
        </authorList>
    </citation>
    <scope>NUCLEOTIDE SEQUENCE [LARGE SCALE GENOMIC DNA]</scope>
    <source>
        <strain evidence="5 6">STR1-7</strain>
    </source>
</reference>
<evidence type="ECO:0000313" key="6">
    <source>
        <dbReference type="Proteomes" id="UP000601027"/>
    </source>
</evidence>
<dbReference type="Proteomes" id="UP000601027">
    <property type="component" value="Unassembled WGS sequence"/>
</dbReference>
<gene>
    <name evidence="5" type="ORF">JNW91_12190</name>
</gene>
<feature type="domain" description="Carbohydrate kinase PfkB" evidence="4">
    <location>
        <begin position="21"/>
        <end position="313"/>
    </location>
</feature>
<evidence type="ECO:0000256" key="2">
    <source>
        <dbReference type="ARBA" id="ARBA00022679"/>
    </source>
</evidence>
<dbReference type="InterPro" id="IPR011611">
    <property type="entry name" value="PfkB_dom"/>
</dbReference>
<dbReference type="EMBL" id="JAEVHM010000045">
    <property type="protein sequence ID" value="MBM0232553.1"/>
    <property type="molecule type" value="Genomic_DNA"/>
</dbReference>
<dbReference type="SUPFAM" id="SSF53613">
    <property type="entry name" value="Ribokinase-like"/>
    <property type="match status" value="1"/>
</dbReference>
<evidence type="ECO:0000256" key="3">
    <source>
        <dbReference type="ARBA" id="ARBA00022777"/>
    </source>
</evidence>
<dbReference type="PANTHER" id="PTHR43320:SF2">
    <property type="entry name" value="2-DEHYDRO-3-DEOXYGLUCONOKINASE_2-DEHYDRO-3-DEOXYGALACTONOKINASE"/>
    <property type="match status" value="1"/>
</dbReference>
<dbReference type="InterPro" id="IPR052700">
    <property type="entry name" value="Carb_kinase_PfkB-like"/>
</dbReference>
<comment type="caution">
    <text evidence="5">The sequence shown here is derived from an EMBL/GenBank/DDBJ whole genome shotgun (WGS) entry which is preliminary data.</text>
</comment>
<organism evidence="5 6">
    <name type="scientific">Micromonospora parastrephiae</name>
    <dbReference type="NCBI Taxonomy" id="2806101"/>
    <lineage>
        <taxon>Bacteria</taxon>
        <taxon>Bacillati</taxon>
        <taxon>Actinomycetota</taxon>
        <taxon>Actinomycetes</taxon>
        <taxon>Micromonosporales</taxon>
        <taxon>Micromonosporaceae</taxon>
        <taxon>Micromonospora</taxon>
    </lineage>
</organism>
<proteinExistence type="inferred from homology"/>
<evidence type="ECO:0000259" key="4">
    <source>
        <dbReference type="Pfam" id="PF00294"/>
    </source>
</evidence>
<sequence>MPSDPRPDRPSVPTGSPPVEVATVGETMVVLCPAPGEPLEDAERIAVSVGGAESNVAGYLARLGHQATWVSRVGDDPFGRTVVRHVATAGVRVDHVRVDPAAPTGLYVKDPGPAGTAVHYYRAGSAASRMDTAALAHPGLAGARVLHLSGITPALSASCRALAEHAVTDRPLPDALVSFDVNHRARLWPVERAAPVLRDLADRSDLVFVGQDEAYALWDTADPMAVRRLLPGPRTVVVKDGAVGATELGRDAAPVFVPAPRVTVVEPVGAGDAFAGGYLAGLLRGLDPTRRLRLGHLVAAQALGSIGDNASLPPWSWFEGLLDAPDDAWSPLDLTATTQQTSRDPGWSGP</sequence>
<protein>
    <submittedName>
        <fullName evidence="5">Sugar kinase</fullName>
    </submittedName>
</protein>
<keyword evidence="2" id="KW-0808">Transferase</keyword>
<dbReference type="PANTHER" id="PTHR43320">
    <property type="entry name" value="SUGAR KINASE"/>
    <property type="match status" value="1"/>
</dbReference>
<comment type="similarity">
    <text evidence="1">Belongs to the carbohydrate kinase PfkB family.</text>
</comment>
<dbReference type="Gene3D" id="3.40.1190.20">
    <property type="match status" value="1"/>
</dbReference>
<evidence type="ECO:0000313" key="5">
    <source>
        <dbReference type="EMBL" id="MBM0232553.1"/>
    </source>
</evidence>
<keyword evidence="3 5" id="KW-0418">Kinase</keyword>
<dbReference type="GO" id="GO:0016301">
    <property type="term" value="F:kinase activity"/>
    <property type="evidence" value="ECO:0007669"/>
    <property type="project" value="UniProtKB-KW"/>
</dbReference>
<dbReference type="InterPro" id="IPR029056">
    <property type="entry name" value="Ribokinase-like"/>
</dbReference>
<dbReference type="RefSeq" id="WP_203174958.1">
    <property type="nucleotide sequence ID" value="NZ_JAEVHM010000045.1"/>
</dbReference>
<dbReference type="CDD" id="cd01166">
    <property type="entry name" value="KdgK"/>
    <property type="match status" value="1"/>
</dbReference>
<dbReference type="Pfam" id="PF00294">
    <property type="entry name" value="PfkB"/>
    <property type="match status" value="1"/>
</dbReference>
<evidence type="ECO:0000256" key="1">
    <source>
        <dbReference type="ARBA" id="ARBA00010688"/>
    </source>
</evidence>